<organism evidence="2 3">
    <name type="scientific">Peronospora matthiolae</name>
    <dbReference type="NCBI Taxonomy" id="2874970"/>
    <lineage>
        <taxon>Eukaryota</taxon>
        <taxon>Sar</taxon>
        <taxon>Stramenopiles</taxon>
        <taxon>Oomycota</taxon>
        <taxon>Peronosporomycetes</taxon>
        <taxon>Peronosporales</taxon>
        <taxon>Peronosporaceae</taxon>
        <taxon>Peronospora</taxon>
    </lineage>
</organism>
<dbReference type="AlphaFoldDB" id="A0AAV1V3I1"/>
<protein>
    <submittedName>
        <fullName evidence="2">Uncharacterized protein</fullName>
    </submittedName>
</protein>
<gene>
    <name evidence="2" type="ORF">PM001_LOCUS26659</name>
    <name evidence="1" type="ORF">PM001_LOCUS290</name>
</gene>
<evidence type="ECO:0000313" key="1">
    <source>
        <dbReference type="EMBL" id="CAK7891878.1"/>
    </source>
</evidence>
<name>A0AAV1V3I1_9STRA</name>
<evidence type="ECO:0000313" key="3">
    <source>
        <dbReference type="Proteomes" id="UP001162060"/>
    </source>
</evidence>
<accession>A0AAV1V3I1</accession>
<proteinExistence type="predicted"/>
<dbReference type="EMBL" id="CAKLBY020000003">
    <property type="protein sequence ID" value="CAK7891878.1"/>
    <property type="molecule type" value="Genomic_DNA"/>
</dbReference>
<dbReference type="EMBL" id="CAKLBY020000264">
    <property type="protein sequence ID" value="CAK7941509.1"/>
    <property type="molecule type" value="Genomic_DNA"/>
</dbReference>
<dbReference type="Proteomes" id="UP001162060">
    <property type="component" value="Unassembled WGS sequence"/>
</dbReference>
<comment type="caution">
    <text evidence="2">The sequence shown here is derived from an EMBL/GenBank/DDBJ whole genome shotgun (WGS) entry which is preliminary data.</text>
</comment>
<reference evidence="2" key="1">
    <citation type="submission" date="2024-01" db="EMBL/GenBank/DDBJ databases">
        <authorList>
            <person name="Webb A."/>
        </authorList>
    </citation>
    <scope>NUCLEOTIDE SEQUENCE</scope>
    <source>
        <strain evidence="2">Pm1</strain>
    </source>
</reference>
<evidence type="ECO:0000313" key="2">
    <source>
        <dbReference type="EMBL" id="CAK7941509.1"/>
    </source>
</evidence>
<sequence length="113" mass="12858">MQGNLQSYLTEAMECLNQNLRELVYQAIYPSQRIKPAKIRESYTPDVEIESVRSHISRSDFLNPEDANIDESGQGDRQRAMVATTKTLKKVDAVPQRIRVSAITELKEFSGKD</sequence>